<evidence type="ECO:0000313" key="1">
    <source>
        <dbReference type="EMBL" id="KAI3841283.1"/>
    </source>
</evidence>
<accession>A0AAD4RY42</accession>
<dbReference type="EMBL" id="JAJJMB010017174">
    <property type="protein sequence ID" value="KAI3841283.1"/>
    <property type="molecule type" value="Genomic_DNA"/>
</dbReference>
<proteinExistence type="predicted"/>
<evidence type="ECO:0000313" key="2">
    <source>
        <dbReference type="Proteomes" id="UP001202328"/>
    </source>
</evidence>
<name>A0AAD4RY42_9MAGN</name>
<organism evidence="1 2">
    <name type="scientific">Papaver atlanticum</name>
    <dbReference type="NCBI Taxonomy" id="357466"/>
    <lineage>
        <taxon>Eukaryota</taxon>
        <taxon>Viridiplantae</taxon>
        <taxon>Streptophyta</taxon>
        <taxon>Embryophyta</taxon>
        <taxon>Tracheophyta</taxon>
        <taxon>Spermatophyta</taxon>
        <taxon>Magnoliopsida</taxon>
        <taxon>Ranunculales</taxon>
        <taxon>Papaveraceae</taxon>
        <taxon>Papaveroideae</taxon>
        <taxon>Papaver</taxon>
    </lineage>
</organism>
<gene>
    <name evidence="1" type="ORF">MKW98_007764</name>
</gene>
<dbReference type="Proteomes" id="UP001202328">
    <property type="component" value="Unassembled WGS sequence"/>
</dbReference>
<keyword evidence="2" id="KW-1185">Reference proteome</keyword>
<sequence length="141" mass="15796">MTEVRKKWPHSEDTGILAVWYDFDDQDRPTPVLFECNSSNLSVTVDRVHRGFSFGGSCDSDILSYVQLHHSPTMTQDAGLRLVHDCTSIAAGRANAERRNRATGDDCRVQGWYHARVLLAVKDSREFPLIDGGPIVPLLIQ</sequence>
<reference evidence="1" key="1">
    <citation type="submission" date="2022-04" db="EMBL/GenBank/DDBJ databases">
        <title>A functionally conserved STORR gene fusion in Papaver species that diverged 16.8 million years ago.</title>
        <authorList>
            <person name="Catania T."/>
        </authorList>
    </citation>
    <scope>NUCLEOTIDE SEQUENCE</scope>
    <source>
        <strain evidence="1">S-188037</strain>
    </source>
</reference>
<protein>
    <submittedName>
        <fullName evidence="1">Uncharacterized protein</fullName>
    </submittedName>
</protein>
<comment type="caution">
    <text evidence="1">The sequence shown here is derived from an EMBL/GenBank/DDBJ whole genome shotgun (WGS) entry which is preliminary data.</text>
</comment>
<dbReference type="AlphaFoldDB" id="A0AAD4RY42"/>